<reference evidence="2" key="1">
    <citation type="submission" date="2003-08" db="EMBL/GenBank/DDBJ databases">
        <authorList>
            <person name="Birren B."/>
            <person name="Nusbaum C."/>
            <person name="Abebe A."/>
            <person name="Abouelleil A."/>
            <person name="Adekoya E."/>
            <person name="Ait-zahra M."/>
            <person name="Allen N."/>
            <person name="Allen T."/>
            <person name="An P."/>
            <person name="Anderson M."/>
            <person name="Anderson S."/>
            <person name="Arachchi H."/>
            <person name="Armbruster J."/>
            <person name="Bachantsang P."/>
            <person name="Baldwin J."/>
            <person name="Barry A."/>
            <person name="Bayul T."/>
            <person name="Blitshsteyn B."/>
            <person name="Bloom T."/>
            <person name="Blye J."/>
            <person name="Boguslavskiy L."/>
            <person name="Borowsky M."/>
            <person name="Boukhgalter B."/>
            <person name="Brunache A."/>
            <person name="Butler J."/>
            <person name="Calixte N."/>
            <person name="Calvo S."/>
            <person name="Camarata J."/>
            <person name="Campo K."/>
            <person name="Chang J."/>
            <person name="Cheshatsang Y."/>
            <person name="Citroen M."/>
            <person name="Collymore A."/>
            <person name="Considine T."/>
            <person name="Cook A."/>
            <person name="Cooke P."/>
            <person name="Corum B."/>
            <person name="Cuomo C."/>
            <person name="David R."/>
            <person name="Dawoe T."/>
            <person name="Degray S."/>
            <person name="Dodge S."/>
            <person name="Dooley K."/>
            <person name="Dorje P."/>
            <person name="Dorjee K."/>
            <person name="Dorris L."/>
            <person name="Duffey N."/>
            <person name="Dupes A."/>
            <person name="Elkins T."/>
            <person name="Engels R."/>
            <person name="Erickson J."/>
            <person name="Farina A."/>
            <person name="Faro S."/>
            <person name="Ferreira P."/>
            <person name="Fischer H."/>
            <person name="Fitzgerald M."/>
            <person name="Foley K."/>
            <person name="Gage D."/>
            <person name="Galagan J."/>
            <person name="Gearin G."/>
            <person name="Gnerre S."/>
            <person name="Gnirke A."/>
            <person name="Goyette A."/>
            <person name="Graham J."/>
            <person name="Grandbois E."/>
            <person name="Gyaltsen K."/>
            <person name="Hafez N."/>
            <person name="Hagopian D."/>
            <person name="Hagos B."/>
            <person name="Hall J."/>
            <person name="Hatcher B."/>
            <person name="Heller A."/>
            <person name="Higgins H."/>
            <person name="Honan T."/>
            <person name="Horn A."/>
            <person name="Houde N."/>
            <person name="Hughes L."/>
            <person name="Hulme W."/>
            <person name="Husby E."/>
            <person name="Iliev I."/>
            <person name="Jaffe D."/>
            <person name="Jones C."/>
            <person name="Kamal M."/>
            <person name="Kamat A."/>
            <person name="Kamvysselis M."/>
            <person name="Karlsson E."/>
            <person name="Kells C."/>
            <person name="Kieu A."/>
            <person name="Kisner P."/>
            <person name="Kodira C."/>
            <person name="Kulbokas E."/>
            <person name="Labutti K."/>
            <person name="Lama D."/>
            <person name="Landers T."/>
            <person name="Leger J."/>
            <person name="Levine S."/>
            <person name="Lewis D."/>
            <person name="Lewis T."/>
            <person name="Lindblad-toh K."/>
            <person name="Liu X."/>
            <person name="Lokyitsang T."/>
            <person name="Lokyitsang Y."/>
            <person name="Lucien O."/>
            <person name="Lui A."/>
            <person name="Ma L.J."/>
            <person name="Mabbitt R."/>
            <person name="Macdonald J."/>
            <person name="Maclean C."/>
            <person name="Major J."/>
            <person name="Manning J."/>
            <person name="Marabella R."/>
            <person name="Maru K."/>
            <person name="Matthews C."/>
            <person name="Mauceli E."/>
            <person name="Mccarthy M."/>
            <person name="Mcdonough S."/>
            <person name="Mcghee T."/>
            <person name="Meldrim J."/>
            <person name="Meneus L."/>
            <person name="Mesirov J."/>
            <person name="Mihalev A."/>
            <person name="Mihova T."/>
            <person name="Mikkelsen T."/>
            <person name="Mlenga V."/>
            <person name="Moru K."/>
            <person name="Mozes J."/>
            <person name="Mulrain L."/>
            <person name="Munson G."/>
            <person name="Naylor J."/>
            <person name="Newes C."/>
            <person name="Nguyen C."/>
            <person name="Nguyen N."/>
            <person name="Nguyen T."/>
            <person name="Nicol R."/>
            <person name="Nielsen C."/>
            <person name="Nizzari M."/>
            <person name="Norbu C."/>
            <person name="Norbu N."/>
            <person name="O'donnell P."/>
            <person name="Okoawo O."/>
            <person name="O'leary S."/>
            <person name="Omotosho B."/>
            <person name="O'neill K."/>
            <person name="Osman S."/>
            <person name="Parker S."/>
            <person name="Perrin D."/>
            <person name="Phunkhang P."/>
            <person name="Piqani B."/>
            <person name="Purcell S."/>
            <person name="Rachupka T."/>
            <person name="Ramasamy U."/>
            <person name="Rameau R."/>
            <person name="Ray V."/>
            <person name="Raymond C."/>
            <person name="Retta R."/>
            <person name="Richardson S."/>
            <person name="Rise C."/>
            <person name="Rodriguez J."/>
            <person name="Rogers J."/>
            <person name="Rogov P."/>
            <person name="Rutman M."/>
            <person name="Schupbach R."/>
            <person name="Seaman C."/>
            <person name="Settipalli S."/>
            <person name="Sharpe T."/>
            <person name="Sheridan J."/>
            <person name="Sherpa N."/>
            <person name="Shi J."/>
            <person name="Smirnov S."/>
            <person name="Smith C."/>
            <person name="Sougnez C."/>
            <person name="Spencer B."/>
            <person name="Stalker J."/>
            <person name="Stange-thomann N."/>
            <person name="Stavropoulos S."/>
            <person name="Stetson K."/>
            <person name="Stone C."/>
            <person name="Stone S."/>
            <person name="Stubbs M."/>
            <person name="Talamas J."/>
            <person name="Tchuinga P."/>
            <person name="Tenzing P."/>
            <person name="Tesfaye S."/>
            <person name="Theodore J."/>
            <person name="Thoulutsang Y."/>
            <person name="Topham K."/>
            <person name="Towey S."/>
            <person name="Tsamla T."/>
            <person name="Tsomo N."/>
            <person name="Vallee D."/>
            <person name="Vassiliev H."/>
            <person name="Venkataraman V."/>
            <person name="Vinson J."/>
            <person name="Vo A."/>
            <person name="Wade C."/>
            <person name="Wang S."/>
            <person name="Wangchuk T."/>
            <person name="Wangdi T."/>
            <person name="Whittaker C."/>
            <person name="Wilkinson J."/>
            <person name="Wu Y."/>
            <person name="Wyman D."/>
            <person name="Yadav S."/>
            <person name="Yang S."/>
            <person name="Yang X."/>
            <person name="Yeager S."/>
            <person name="Yee E."/>
            <person name="Young G."/>
            <person name="Zainoun J."/>
            <person name="Zembeck L."/>
            <person name="Zimmer A."/>
            <person name="Zody M."/>
            <person name="Lander E."/>
        </authorList>
    </citation>
    <scope>NUCLEOTIDE SEQUENCE [LARGE SCALE GENOMIC DNA]</scope>
</reference>
<dbReference type="Pfam" id="PF02348">
    <property type="entry name" value="CTP_transf_3"/>
    <property type="match status" value="1"/>
</dbReference>
<dbReference type="FunCoup" id="H2YJB3">
    <property type="interactions" value="10"/>
</dbReference>
<dbReference type="InterPro" id="IPR003329">
    <property type="entry name" value="Cytidylyl_trans"/>
</dbReference>
<reference evidence="1" key="2">
    <citation type="submission" date="2025-08" db="UniProtKB">
        <authorList>
            <consortium name="Ensembl"/>
        </authorList>
    </citation>
    <scope>IDENTIFICATION</scope>
</reference>
<organism evidence="1 2">
    <name type="scientific">Ciona savignyi</name>
    <name type="common">Pacific transparent sea squirt</name>
    <dbReference type="NCBI Taxonomy" id="51511"/>
    <lineage>
        <taxon>Eukaryota</taxon>
        <taxon>Metazoa</taxon>
        <taxon>Chordata</taxon>
        <taxon>Tunicata</taxon>
        <taxon>Ascidiacea</taxon>
        <taxon>Phlebobranchia</taxon>
        <taxon>Cionidae</taxon>
        <taxon>Ciona</taxon>
    </lineage>
</organism>
<protein>
    <recommendedName>
        <fullName evidence="3">N-acylneuraminate cytidylyltransferase</fullName>
    </recommendedName>
</protein>
<dbReference type="InParanoid" id="H2YJB3"/>
<reference evidence="1" key="3">
    <citation type="submission" date="2025-09" db="UniProtKB">
        <authorList>
            <consortium name="Ensembl"/>
        </authorList>
    </citation>
    <scope>IDENTIFICATION</scope>
</reference>
<sequence>METKMEKTNSDKNFHIAALVLARGGSKGIPMKNIKKVGGIPLIGWVLRAAKDSNAFDSIWVSTDNHVISNVASQYGASIHRRSQEVSQDHTSSMETTQEFLKEHKEIDAIGLLQATTPCIQPSQLSEAANKIRFGCFDSVFSVVRHHRLRWQEVGPGGVTKPLNFDPANRPRRQDWSGELCENGGFYFATTALIQKGSFQGGKVGYQEMSKEQSVEVDTPLDLTLAEYMVKTYGYQGIETIASRPKGT</sequence>
<dbReference type="Ensembl" id="ENSCSAVT00000005484.1">
    <property type="protein sequence ID" value="ENSCSAVP00000005412.1"/>
    <property type="gene ID" value="ENSCSAVG00000003237.1"/>
</dbReference>
<accession>H2YJB3</accession>
<dbReference type="HOGENOM" id="CLU_042930_2_0_1"/>
<dbReference type="STRING" id="51511.ENSCSAVP00000005412"/>
<evidence type="ECO:0008006" key="3">
    <source>
        <dbReference type="Google" id="ProtNLM"/>
    </source>
</evidence>
<dbReference type="PANTHER" id="PTHR21485">
    <property type="entry name" value="HAD SUPERFAMILY MEMBERS CMAS AND KDSC"/>
    <property type="match status" value="1"/>
</dbReference>
<dbReference type="Gene3D" id="3.90.550.10">
    <property type="entry name" value="Spore Coat Polysaccharide Biosynthesis Protein SpsA, Chain A"/>
    <property type="match status" value="1"/>
</dbReference>
<name>H2YJB3_CIOSA</name>
<dbReference type="InterPro" id="IPR029044">
    <property type="entry name" value="Nucleotide-diphossugar_trans"/>
</dbReference>
<proteinExistence type="predicted"/>
<dbReference type="OMA" id="AYHMKEL"/>
<dbReference type="AlphaFoldDB" id="H2YJB3"/>
<dbReference type="InterPro" id="IPR050793">
    <property type="entry name" value="CMP-NeuNAc_synthase"/>
</dbReference>
<dbReference type="PANTHER" id="PTHR21485:SF3">
    <property type="entry name" value="N-ACYLNEURAMINATE CYTIDYLYLTRANSFERASE"/>
    <property type="match status" value="1"/>
</dbReference>
<dbReference type="SUPFAM" id="SSF53448">
    <property type="entry name" value="Nucleotide-diphospho-sugar transferases"/>
    <property type="match status" value="1"/>
</dbReference>
<evidence type="ECO:0000313" key="2">
    <source>
        <dbReference type="Proteomes" id="UP000007875"/>
    </source>
</evidence>
<dbReference type="eggNOG" id="ENOG502QQH3">
    <property type="taxonomic scope" value="Eukaryota"/>
</dbReference>
<dbReference type="GeneTree" id="ENSGT00390000004237"/>
<evidence type="ECO:0000313" key="1">
    <source>
        <dbReference type="Ensembl" id="ENSCSAVP00000005412.1"/>
    </source>
</evidence>
<dbReference type="CDD" id="cd02513">
    <property type="entry name" value="CMP-NeuAc_Synthase"/>
    <property type="match status" value="1"/>
</dbReference>
<dbReference type="GO" id="GO:0008781">
    <property type="term" value="F:N-acylneuraminate cytidylyltransferase activity"/>
    <property type="evidence" value="ECO:0007669"/>
    <property type="project" value="TreeGrafter"/>
</dbReference>
<dbReference type="Proteomes" id="UP000007875">
    <property type="component" value="Unassembled WGS sequence"/>
</dbReference>
<keyword evidence="2" id="KW-1185">Reference proteome</keyword>